<feature type="transmembrane region" description="Helical" evidence="8">
    <location>
        <begin position="101"/>
        <end position="118"/>
    </location>
</feature>
<evidence type="ECO:0000256" key="1">
    <source>
        <dbReference type="ARBA" id="ARBA00004141"/>
    </source>
</evidence>
<organism evidence="10 11">
    <name type="scientific">Brevibacterium samyangense</name>
    <dbReference type="NCBI Taxonomy" id="366888"/>
    <lineage>
        <taxon>Bacteria</taxon>
        <taxon>Bacillati</taxon>
        <taxon>Actinomycetota</taxon>
        <taxon>Actinomycetes</taxon>
        <taxon>Micrococcales</taxon>
        <taxon>Brevibacteriaceae</taxon>
        <taxon>Brevibacterium</taxon>
    </lineage>
</organism>
<reference evidence="11" key="1">
    <citation type="journal article" date="2019" name="Int. J. Syst. Evol. Microbiol.">
        <title>The Global Catalogue of Microorganisms (GCM) 10K type strain sequencing project: providing services to taxonomists for standard genome sequencing and annotation.</title>
        <authorList>
            <consortium name="The Broad Institute Genomics Platform"/>
            <consortium name="The Broad Institute Genome Sequencing Center for Infectious Disease"/>
            <person name="Wu L."/>
            <person name="Ma J."/>
        </authorList>
    </citation>
    <scope>NUCLEOTIDE SEQUENCE [LARGE SCALE GENOMIC DNA]</scope>
    <source>
        <strain evidence="11">JCM 14546</strain>
    </source>
</reference>
<dbReference type="InterPro" id="IPR035952">
    <property type="entry name" value="Rhomboid-like_sf"/>
</dbReference>
<evidence type="ECO:0000313" key="11">
    <source>
        <dbReference type="Proteomes" id="UP001500755"/>
    </source>
</evidence>
<keyword evidence="6 8" id="KW-0472">Membrane</keyword>
<protein>
    <recommendedName>
        <fullName evidence="9">Peptidase S54 rhomboid domain-containing protein</fullName>
    </recommendedName>
</protein>
<evidence type="ECO:0000256" key="7">
    <source>
        <dbReference type="SAM" id="MobiDB-lite"/>
    </source>
</evidence>
<feature type="transmembrane region" description="Helical" evidence="8">
    <location>
        <begin position="152"/>
        <end position="173"/>
    </location>
</feature>
<evidence type="ECO:0000256" key="5">
    <source>
        <dbReference type="ARBA" id="ARBA00022989"/>
    </source>
</evidence>
<comment type="similarity">
    <text evidence="2">Belongs to the peptidase S54 family.</text>
</comment>
<feature type="transmembrane region" description="Helical" evidence="8">
    <location>
        <begin position="38"/>
        <end position="63"/>
    </location>
</feature>
<evidence type="ECO:0000256" key="2">
    <source>
        <dbReference type="ARBA" id="ARBA00009045"/>
    </source>
</evidence>
<evidence type="ECO:0000259" key="9">
    <source>
        <dbReference type="Pfam" id="PF01694"/>
    </source>
</evidence>
<evidence type="ECO:0000256" key="3">
    <source>
        <dbReference type="ARBA" id="ARBA00022692"/>
    </source>
</evidence>
<dbReference type="RefSeq" id="WP_344305953.1">
    <property type="nucleotide sequence ID" value="NZ_BAAANO010000002.1"/>
</dbReference>
<dbReference type="Pfam" id="PF01694">
    <property type="entry name" value="Rhomboid"/>
    <property type="match status" value="1"/>
</dbReference>
<feature type="domain" description="Peptidase S54 rhomboid" evidence="9">
    <location>
        <begin position="85"/>
        <end position="222"/>
    </location>
</feature>
<comment type="caution">
    <text evidence="10">The sequence shown here is derived from an EMBL/GenBank/DDBJ whole genome shotgun (WGS) entry which is preliminary data.</text>
</comment>
<keyword evidence="5 8" id="KW-1133">Transmembrane helix</keyword>
<comment type="subcellular location">
    <subcellularLocation>
        <location evidence="1">Membrane</location>
        <topology evidence="1">Multi-pass membrane protein</topology>
    </subcellularLocation>
</comment>
<evidence type="ECO:0000256" key="6">
    <source>
        <dbReference type="ARBA" id="ARBA00023136"/>
    </source>
</evidence>
<dbReference type="Proteomes" id="UP001500755">
    <property type="component" value="Unassembled WGS sequence"/>
</dbReference>
<dbReference type="PANTHER" id="PTHR43731:SF14">
    <property type="entry name" value="PRESENILIN-ASSOCIATED RHOMBOID-LIKE PROTEIN, MITOCHONDRIAL"/>
    <property type="match status" value="1"/>
</dbReference>
<evidence type="ECO:0000313" key="10">
    <source>
        <dbReference type="EMBL" id="GAA1997790.1"/>
    </source>
</evidence>
<feature type="transmembrane region" description="Helical" evidence="8">
    <location>
        <begin position="208"/>
        <end position="227"/>
    </location>
</feature>
<dbReference type="PANTHER" id="PTHR43731">
    <property type="entry name" value="RHOMBOID PROTEASE"/>
    <property type="match status" value="1"/>
</dbReference>
<keyword evidence="3 8" id="KW-0812">Transmembrane</keyword>
<sequence>MTEPSDDSSVPEAPHGTRHPAGSGGAPRRSGARQRRGWFTGGVLAHAPVSLVVLAVTVLVWALQWVPFADVQGRLAFVPAFAAVEPWRAATVALVHAMPSPWHLVFNMMGVVFFGGFVERAIGHWRFAVLYVLGAIGGSLAVWLLADPVSPDWWVMHVGASGAVFALVGLLLVPSRALDRNIGGVLVFVALNAAYGFLSPGISWESHLGGLVTGFVLGCVFVPWAAADRRRRARRQAGG</sequence>
<evidence type="ECO:0000256" key="8">
    <source>
        <dbReference type="SAM" id="Phobius"/>
    </source>
</evidence>
<keyword evidence="4" id="KW-0378">Hydrolase</keyword>
<feature type="transmembrane region" description="Helical" evidence="8">
    <location>
        <begin position="125"/>
        <end position="146"/>
    </location>
</feature>
<name>A0ABP5EK69_9MICO</name>
<feature type="transmembrane region" description="Helical" evidence="8">
    <location>
        <begin position="185"/>
        <end position="202"/>
    </location>
</feature>
<accession>A0ABP5EK69</accession>
<dbReference type="SUPFAM" id="SSF144091">
    <property type="entry name" value="Rhomboid-like"/>
    <property type="match status" value="1"/>
</dbReference>
<proteinExistence type="inferred from homology"/>
<dbReference type="Gene3D" id="1.20.1540.10">
    <property type="entry name" value="Rhomboid-like"/>
    <property type="match status" value="1"/>
</dbReference>
<feature type="region of interest" description="Disordered" evidence="7">
    <location>
        <begin position="1"/>
        <end position="33"/>
    </location>
</feature>
<dbReference type="EMBL" id="BAAANO010000002">
    <property type="protein sequence ID" value="GAA1997790.1"/>
    <property type="molecule type" value="Genomic_DNA"/>
</dbReference>
<gene>
    <name evidence="10" type="ORF">GCM10009755_01140</name>
</gene>
<dbReference type="InterPro" id="IPR050925">
    <property type="entry name" value="Rhomboid_protease_S54"/>
</dbReference>
<dbReference type="InterPro" id="IPR022764">
    <property type="entry name" value="Peptidase_S54_rhomboid_dom"/>
</dbReference>
<keyword evidence="11" id="KW-1185">Reference proteome</keyword>
<evidence type="ECO:0000256" key="4">
    <source>
        <dbReference type="ARBA" id="ARBA00022801"/>
    </source>
</evidence>